<accession>A0AAD7DY75</accession>
<dbReference type="InterPro" id="IPR045338">
    <property type="entry name" value="DUF6535"/>
</dbReference>
<proteinExistence type="predicted"/>
<dbReference type="Proteomes" id="UP001215598">
    <property type="component" value="Unassembled WGS sequence"/>
</dbReference>
<keyword evidence="4" id="KW-1185">Reference proteome</keyword>
<feature type="domain" description="DUF6535" evidence="2">
    <location>
        <begin position="2"/>
        <end position="82"/>
    </location>
</feature>
<sequence length="829" mass="92737">MLYISLFTTLLAALLAVLGKQWIMYYSAAGSRGTVEERGLERQRKLDGLVKWKFDTVLQMFPLLLQLALLLFATSISVFLFTVHFSIAIVVLVLTAAGLGAYLFLLVSAAIYPDSPFQTPLTPFLGQLVSPGLRWIHDTLRILRRAIGQRLWSFPRDSVLHLLPRFASKKQFPSDPTDSYNDLDLALTSPEVPAVLWILGTSTDPIIIGAAAEMGLDLQWPIEWDDQSALAVLARLSGTLTSAFEEPGFTDTVRKGMSQIAIPCVKLFCMLNLVTRRDVVLRVLYVPQRPTVSPEATEFDLVRTLLWQRTDLLRDWMQSPATIRWALYLIPFQEPPSFVSPQMRAEEFMTQFSEDVPRLDPSTFTNYLCCVWSFFSPMIDHRIMVQMDKSDLWDVLLAEFFEAVPADTPQTSRLLHLTAELATGVVGRIPRRRNAVNVIQGMLRFCNLLPRQDGWLDVVVSAAKLIRMNLSDLRVIHSTVLHFSSSFRPYGELAAVGAQEIEGIFMALEYVPQVLQAGSEPGAWDSDTTLAIDGLLQVLACNNSLPDDPPIESLRLILHALSASTDIAFTAFLVLSRAKSWFLSPKLQPFIHQFSVLHHLGRVANEYQDDFSLNKVTTSYVEIIRIIAPQSEWRSALWTELPTWIRLFPAAKFLNGIPQTFISVLQSIWVPEFDEQHHFRDEREYCVALSLAALSNVWDATDFPVSPPALQFVRLADCTVSTALYFNDGGRMPGPAMAILYARLCESLVQAAAKAKAAIPSNNAGADSGLPPDIVQFSNRLALFAEELAGEFSVEFGPSQWSADGLTNQSGWKDFRRRLGSTINAENFV</sequence>
<reference evidence="3" key="1">
    <citation type="submission" date="2023-03" db="EMBL/GenBank/DDBJ databases">
        <title>Massive genome expansion in bonnet fungi (Mycena s.s.) driven by repeated elements and novel gene families across ecological guilds.</title>
        <authorList>
            <consortium name="Lawrence Berkeley National Laboratory"/>
            <person name="Harder C.B."/>
            <person name="Miyauchi S."/>
            <person name="Viragh M."/>
            <person name="Kuo A."/>
            <person name="Thoen E."/>
            <person name="Andreopoulos B."/>
            <person name="Lu D."/>
            <person name="Skrede I."/>
            <person name="Drula E."/>
            <person name="Henrissat B."/>
            <person name="Morin E."/>
            <person name="Kohler A."/>
            <person name="Barry K."/>
            <person name="LaButti K."/>
            <person name="Morin E."/>
            <person name="Salamov A."/>
            <person name="Lipzen A."/>
            <person name="Mereny Z."/>
            <person name="Hegedus B."/>
            <person name="Baldrian P."/>
            <person name="Stursova M."/>
            <person name="Weitz H."/>
            <person name="Taylor A."/>
            <person name="Grigoriev I.V."/>
            <person name="Nagy L.G."/>
            <person name="Martin F."/>
            <person name="Kauserud H."/>
        </authorList>
    </citation>
    <scope>NUCLEOTIDE SEQUENCE</scope>
    <source>
        <strain evidence="3">CBHHK182m</strain>
    </source>
</reference>
<feature type="transmembrane region" description="Helical" evidence="1">
    <location>
        <begin position="88"/>
        <end position="112"/>
    </location>
</feature>
<evidence type="ECO:0000259" key="2">
    <source>
        <dbReference type="Pfam" id="PF20153"/>
    </source>
</evidence>
<evidence type="ECO:0000313" key="4">
    <source>
        <dbReference type="Proteomes" id="UP001215598"/>
    </source>
</evidence>
<name>A0AAD7DY75_9AGAR</name>
<organism evidence="3 4">
    <name type="scientific">Mycena metata</name>
    <dbReference type="NCBI Taxonomy" id="1033252"/>
    <lineage>
        <taxon>Eukaryota</taxon>
        <taxon>Fungi</taxon>
        <taxon>Dikarya</taxon>
        <taxon>Basidiomycota</taxon>
        <taxon>Agaricomycotina</taxon>
        <taxon>Agaricomycetes</taxon>
        <taxon>Agaricomycetidae</taxon>
        <taxon>Agaricales</taxon>
        <taxon>Marasmiineae</taxon>
        <taxon>Mycenaceae</taxon>
        <taxon>Mycena</taxon>
    </lineage>
</organism>
<keyword evidence="1" id="KW-0472">Membrane</keyword>
<dbReference type="AlphaFoldDB" id="A0AAD7DY75"/>
<feature type="transmembrane region" description="Helical" evidence="1">
    <location>
        <begin position="60"/>
        <end position="81"/>
    </location>
</feature>
<evidence type="ECO:0000313" key="3">
    <source>
        <dbReference type="EMBL" id="KAJ7701693.1"/>
    </source>
</evidence>
<keyword evidence="1" id="KW-0812">Transmembrane</keyword>
<dbReference type="Pfam" id="PF20153">
    <property type="entry name" value="DUF6535"/>
    <property type="match status" value="1"/>
</dbReference>
<protein>
    <recommendedName>
        <fullName evidence="2">DUF6535 domain-containing protein</fullName>
    </recommendedName>
</protein>
<evidence type="ECO:0000256" key="1">
    <source>
        <dbReference type="SAM" id="Phobius"/>
    </source>
</evidence>
<dbReference type="EMBL" id="JARKIB010000526">
    <property type="protein sequence ID" value="KAJ7701693.1"/>
    <property type="molecule type" value="Genomic_DNA"/>
</dbReference>
<comment type="caution">
    <text evidence="3">The sequence shown here is derived from an EMBL/GenBank/DDBJ whole genome shotgun (WGS) entry which is preliminary data.</text>
</comment>
<keyword evidence="1" id="KW-1133">Transmembrane helix</keyword>
<gene>
    <name evidence="3" type="ORF">B0H16DRAFT_1640609</name>
</gene>